<dbReference type="PANTHER" id="PTHR46388:SF2">
    <property type="entry name" value="NHL REPEAT-CONTAINING PROTEIN 2"/>
    <property type="match status" value="1"/>
</dbReference>
<proteinExistence type="predicted"/>
<feature type="non-terminal residue" evidence="1">
    <location>
        <position position="1"/>
    </location>
</feature>
<dbReference type="EMBL" id="BNCO01000057">
    <property type="protein sequence ID" value="GIL63416.1"/>
    <property type="molecule type" value="Genomic_DNA"/>
</dbReference>
<protein>
    <recommendedName>
        <fullName evidence="3">NHL repeat containing protein</fullName>
    </recommendedName>
</protein>
<dbReference type="Gene3D" id="2.120.10.30">
    <property type="entry name" value="TolB, C-terminal domain"/>
    <property type="match status" value="1"/>
</dbReference>
<dbReference type="Proteomes" id="UP000747399">
    <property type="component" value="Unassembled WGS sequence"/>
</dbReference>
<dbReference type="InterPro" id="IPR011042">
    <property type="entry name" value="6-blade_b-propeller_TolB-like"/>
</dbReference>
<evidence type="ECO:0008006" key="3">
    <source>
        <dbReference type="Google" id="ProtNLM"/>
    </source>
</evidence>
<reference evidence="1" key="1">
    <citation type="journal article" date="2021" name="Proc. Natl. Acad. Sci. U.S.A.">
        <title>Three genomes in the algal genus Volvox reveal the fate of a haploid sex-determining region after a transition to homothallism.</title>
        <authorList>
            <person name="Yamamoto K."/>
            <person name="Hamaji T."/>
            <person name="Kawai-Toyooka H."/>
            <person name="Matsuzaki R."/>
            <person name="Takahashi F."/>
            <person name="Nishimura Y."/>
            <person name="Kawachi M."/>
            <person name="Noguchi H."/>
            <person name="Minakuchi Y."/>
            <person name="Umen J.G."/>
            <person name="Toyoda A."/>
            <person name="Nozaki H."/>
        </authorList>
    </citation>
    <scope>NUCLEOTIDE SEQUENCE</scope>
    <source>
        <strain evidence="1">NIES-3780</strain>
    </source>
</reference>
<keyword evidence="2" id="KW-1185">Reference proteome</keyword>
<gene>
    <name evidence="1" type="ORF">Vafri_17453</name>
</gene>
<accession>A0A8J4BJD1</accession>
<organism evidence="1 2">
    <name type="scientific">Volvox africanus</name>
    <dbReference type="NCBI Taxonomy" id="51714"/>
    <lineage>
        <taxon>Eukaryota</taxon>
        <taxon>Viridiplantae</taxon>
        <taxon>Chlorophyta</taxon>
        <taxon>core chlorophytes</taxon>
        <taxon>Chlorophyceae</taxon>
        <taxon>CS clade</taxon>
        <taxon>Chlamydomonadales</taxon>
        <taxon>Volvocaceae</taxon>
        <taxon>Volvox</taxon>
    </lineage>
</organism>
<evidence type="ECO:0000313" key="2">
    <source>
        <dbReference type="Proteomes" id="UP000747399"/>
    </source>
</evidence>
<evidence type="ECO:0000313" key="1">
    <source>
        <dbReference type="EMBL" id="GIL63416.1"/>
    </source>
</evidence>
<dbReference type="PANTHER" id="PTHR46388">
    <property type="entry name" value="NHL REPEAT-CONTAINING PROTEIN 2"/>
    <property type="match status" value="1"/>
</dbReference>
<comment type="caution">
    <text evidence="1">The sequence shown here is derived from an EMBL/GenBank/DDBJ whole genome shotgun (WGS) entry which is preliminary data.</text>
</comment>
<sequence length="211" mass="21429">LGPDGTVFVADTNNNAVRILDPVTGRVSTLALTGVPEPRVDPLAAIASGAAAPLAVPAGFQLVRAQYPLTVGPGGSSLNITVRLPAGYHLTAGADSSYYCQVLAAALAADVTAVVVRPSSGQLPDTTEPSVTLAVSLSSSPSALGGGGRGADGRLLLRVLAKVYYCQQNNVCLFEQICFEVPLDLDAAAGASTVALQYDVVPAVQPAFVLQ</sequence>
<dbReference type="AlphaFoldDB" id="A0A8J4BJD1"/>
<name>A0A8J4BJD1_9CHLO</name>